<dbReference type="EMBL" id="JAAEDM010000034">
    <property type="protein sequence ID" value="MBR0672163.1"/>
    <property type="molecule type" value="Genomic_DNA"/>
</dbReference>
<dbReference type="RefSeq" id="WP_211862588.1">
    <property type="nucleotide sequence ID" value="NZ_JAAEDM010000034.1"/>
</dbReference>
<feature type="transmembrane region" description="Helical" evidence="1">
    <location>
        <begin position="485"/>
        <end position="503"/>
    </location>
</feature>
<feature type="transmembrane region" description="Helical" evidence="1">
    <location>
        <begin position="333"/>
        <end position="351"/>
    </location>
</feature>
<dbReference type="InterPro" id="IPR019286">
    <property type="entry name" value="DUF2339_TM"/>
</dbReference>
<feature type="transmembrane region" description="Helical" evidence="1">
    <location>
        <begin position="308"/>
        <end position="327"/>
    </location>
</feature>
<feature type="transmembrane region" description="Helical" evidence="1">
    <location>
        <begin position="282"/>
        <end position="301"/>
    </location>
</feature>
<feature type="non-terminal residue" evidence="2">
    <location>
        <position position="535"/>
    </location>
</feature>
<proteinExistence type="predicted"/>
<feature type="transmembrane region" description="Helical" evidence="1">
    <location>
        <begin position="233"/>
        <end position="253"/>
    </location>
</feature>
<dbReference type="PANTHER" id="PTHR38434:SF1">
    <property type="entry name" value="BLL2549 PROTEIN"/>
    <property type="match status" value="1"/>
</dbReference>
<feature type="transmembrane region" description="Helical" evidence="1">
    <location>
        <begin position="142"/>
        <end position="161"/>
    </location>
</feature>
<sequence length="535" mass="54354">MEGLFLLVVLFFLGGWIFGIAGFARAGAARRDLEALRAQVAALRAEVGGMAGALIAAGFRAPEAAPAAMPLQPGTAPAPEATTPAAVRQPLPEEAPQPAPGAAIPPEAVAGVPEQPATLPPWARPAGPQPERNIEELLTQRWGVWLGAGALLLAGVFLIRFAVEEGWLGPGIRCVLAALLGFALVAAGEWLARRPAPEGAGGRLPDYAPPALAAGGVACLFGAAYAATAMYALLPPLVGFVGMAAAGGFGLLLSLRRGPLVAVVGLAGAFVTPVLVQTEDPSLPGLFAYLLVVTAAAMLVVRATAWGWLGWSATVAGALWAVVGAAAAEGLDLWAPALFVPLAAGCFLFLLPREALGTPLGRWLAHVPPVMLGIALLPAAATAPDLAPAAGVLLLSPVALAAGWRDARLDRLPWLAAGLGLFLLLVWAVPAWTPTGERVTIEGAVQAIIPGAWVPEALTRFLAAAAIFALLHLAAGLAMEAGRGLAWAGLAAAVPVLTLLVAYLRVRGFATDPTWGLAACGVAAVHVGAAARAMR</sequence>
<gene>
    <name evidence="2" type="ORF">GXW76_13355</name>
</gene>
<organism evidence="2 3">
    <name type="scientific">Neoroseomonas soli</name>
    <dbReference type="NCBI Taxonomy" id="1081025"/>
    <lineage>
        <taxon>Bacteria</taxon>
        <taxon>Pseudomonadati</taxon>
        <taxon>Pseudomonadota</taxon>
        <taxon>Alphaproteobacteria</taxon>
        <taxon>Acetobacterales</taxon>
        <taxon>Acetobacteraceae</taxon>
        <taxon>Neoroseomonas</taxon>
    </lineage>
</organism>
<feature type="transmembrane region" description="Helical" evidence="1">
    <location>
        <begin position="412"/>
        <end position="432"/>
    </location>
</feature>
<feature type="transmembrane region" description="Helical" evidence="1">
    <location>
        <begin position="386"/>
        <end position="405"/>
    </location>
</feature>
<feature type="transmembrane region" description="Helical" evidence="1">
    <location>
        <begin position="167"/>
        <end position="187"/>
    </location>
</feature>
<reference evidence="2" key="2">
    <citation type="journal article" date="2021" name="Syst. Appl. Microbiol.">
        <title>Roseomonas hellenica sp. nov., isolated from roots of wild-growing Alkanna tinctoria.</title>
        <authorList>
            <person name="Rat A."/>
            <person name="Naranjo H.D."/>
            <person name="Lebbe L."/>
            <person name="Cnockaert M."/>
            <person name="Krigas N."/>
            <person name="Grigoriadou K."/>
            <person name="Maloupa E."/>
            <person name="Willems A."/>
        </authorList>
    </citation>
    <scope>NUCLEOTIDE SEQUENCE</scope>
    <source>
        <strain evidence="2">LMG 31231</strain>
    </source>
</reference>
<dbReference type="Pfam" id="PF10101">
    <property type="entry name" value="DUF2339"/>
    <property type="match status" value="1"/>
</dbReference>
<keyword evidence="1" id="KW-1133">Transmembrane helix</keyword>
<evidence type="ECO:0000313" key="3">
    <source>
        <dbReference type="Proteomes" id="UP001138751"/>
    </source>
</evidence>
<dbReference type="AlphaFoldDB" id="A0A9X9WYD4"/>
<reference evidence="2" key="1">
    <citation type="submission" date="2020-01" db="EMBL/GenBank/DDBJ databases">
        <authorList>
            <person name="Rat A."/>
        </authorList>
    </citation>
    <scope>NUCLEOTIDE SEQUENCE</scope>
    <source>
        <strain evidence="2">LMG 31231</strain>
    </source>
</reference>
<evidence type="ECO:0000313" key="2">
    <source>
        <dbReference type="EMBL" id="MBR0672163.1"/>
    </source>
</evidence>
<protein>
    <submittedName>
        <fullName evidence="2">DUF2339 domain-containing protein</fullName>
    </submittedName>
</protein>
<dbReference type="Proteomes" id="UP001138751">
    <property type="component" value="Unassembled WGS sequence"/>
</dbReference>
<feature type="transmembrane region" description="Helical" evidence="1">
    <location>
        <begin position="461"/>
        <end position="478"/>
    </location>
</feature>
<name>A0A9X9WYD4_9PROT</name>
<dbReference type="PANTHER" id="PTHR38434">
    <property type="entry name" value="BLL2549 PROTEIN"/>
    <property type="match status" value="1"/>
</dbReference>
<comment type="caution">
    <text evidence="2">The sequence shown here is derived from an EMBL/GenBank/DDBJ whole genome shotgun (WGS) entry which is preliminary data.</text>
</comment>
<keyword evidence="3" id="KW-1185">Reference proteome</keyword>
<feature type="transmembrane region" description="Helical" evidence="1">
    <location>
        <begin position="363"/>
        <end position="380"/>
    </location>
</feature>
<feature type="transmembrane region" description="Helical" evidence="1">
    <location>
        <begin position="260"/>
        <end position="276"/>
    </location>
</feature>
<feature type="transmembrane region" description="Helical" evidence="1">
    <location>
        <begin position="6"/>
        <end position="28"/>
    </location>
</feature>
<keyword evidence="1" id="KW-0812">Transmembrane</keyword>
<feature type="transmembrane region" description="Helical" evidence="1">
    <location>
        <begin position="515"/>
        <end position="534"/>
    </location>
</feature>
<keyword evidence="1" id="KW-0472">Membrane</keyword>
<feature type="transmembrane region" description="Helical" evidence="1">
    <location>
        <begin position="207"/>
        <end position="227"/>
    </location>
</feature>
<accession>A0A9X9WYD4</accession>
<evidence type="ECO:0000256" key="1">
    <source>
        <dbReference type="SAM" id="Phobius"/>
    </source>
</evidence>